<dbReference type="InterPro" id="IPR013320">
    <property type="entry name" value="ConA-like_dom_sf"/>
</dbReference>
<proteinExistence type="predicted"/>
<comment type="caution">
    <text evidence="2">The sequence shown here is derived from an EMBL/GenBank/DDBJ whole genome shotgun (WGS) entry which is preliminary data.</text>
</comment>
<dbReference type="Gene3D" id="2.60.120.200">
    <property type="match status" value="1"/>
</dbReference>
<name>A0ABR1R300_9PEZI</name>
<organism evidence="2 3">
    <name type="scientific">Apiospora marii</name>
    <dbReference type="NCBI Taxonomy" id="335849"/>
    <lineage>
        <taxon>Eukaryota</taxon>
        <taxon>Fungi</taxon>
        <taxon>Dikarya</taxon>
        <taxon>Ascomycota</taxon>
        <taxon>Pezizomycotina</taxon>
        <taxon>Sordariomycetes</taxon>
        <taxon>Xylariomycetidae</taxon>
        <taxon>Amphisphaeriales</taxon>
        <taxon>Apiosporaceae</taxon>
        <taxon>Apiospora</taxon>
    </lineage>
</organism>
<dbReference type="SUPFAM" id="SSF49899">
    <property type="entry name" value="Concanavalin A-like lectins/glucanases"/>
    <property type="match status" value="1"/>
</dbReference>
<dbReference type="EMBL" id="JAQQWI010000022">
    <property type="protein sequence ID" value="KAK7996184.1"/>
    <property type="molecule type" value="Genomic_DNA"/>
</dbReference>
<sequence length="282" mass="30585">MSDFENGTDPTGGFVDYLPRDQAESRGLAKVQGNQVRLAADSTTVYSAAKDKGRASIRLEAKEVFDSGLLIADIAHMPGSACGSWPAFWTFNFKENPYGEIDILEGAMFQDGNAVTLWTGNECRFTNIGSKEERNNCKWDIEDARGCGSTGPLNSYGTPFNDVGGGVYALYLAPQRARVWFFPKAQVPADARTDDPDPDSWAGAGLLADFQTGHGGCDVARNFHTQSVVINIDFCGSGVGQEWWGNSADCVRVAPTCEEYVAGNPAAFSEAYWLINSVKLFQ</sequence>
<dbReference type="InterPro" id="IPR050546">
    <property type="entry name" value="Glycosyl_Hydrlase_16"/>
</dbReference>
<evidence type="ECO:0000259" key="1">
    <source>
        <dbReference type="PROSITE" id="PS51762"/>
    </source>
</evidence>
<evidence type="ECO:0000313" key="3">
    <source>
        <dbReference type="Proteomes" id="UP001396898"/>
    </source>
</evidence>
<gene>
    <name evidence="2" type="ORF">PG991_015651</name>
</gene>
<reference evidence="2 3" key="1">
    <citation type="submission" date="2023-01" db="EMBL/GenBank/DDBJ databases">
        <title>Analysis of 21 Apiospora genomes using comparative genomics revels a genus with tremendous synthesis potential of carbohydrate active enzymes and secondary metabolites.</title>
        <authorList>
            <person name="Sorensen T."/>
        </authorList>
    </citation>
    <scope>NUCLEOTIDE SEQUENCE [LARGE SCALE GENOMIC DNA]</scope>
    <source>
        <strain evidence="2 3">CBS 20057</strain>
    </source>
</reference>
<dbReference type="PANTHER" id="PTHR10963">
    <property type="entry name" value="GLYCOSYL HYDROLASE-RELATED"/>
    <property type="match status" value="1"/>
</dbReference>
<feature type="domain" description="GH16" evidence="1">
    <location>
        <begin position="2"/>
        <end position="228"/>
    </location>
</feature>
<protein>
    <recommendedName>
        <fullName evidence="1">GH16 domain-containing protein</fullName>
    </recommendedName>
</protein>
<dbReference type="Proteomes" id="UP001396898">
    <property type="component" value="Unassembled WGS sequence"/>
</dbReference>
<dbReference type="Pfam" id="PF26113">
    <property type="entry name" value="GH16_XgeA"/>
    <property type="match status" value="1"/>
</dbReference>
<evidence type="ECO:0000313" key="2">
    <source>
        <dbReference type="EMBL" id="KAK7996184.1"/>
    </source>
</evidence>
<dbReference type="PANTHER" id="PTHR10963:SF24">
    <property type="entry name" value="GLYCOSIDASE C21B10.07-RELATED"/>
    <property type="match status" value="1"/>
</dbReference>
<dbReference type="InterPro" id="IPR000757">
    <property type="entry name" value="Beta-glucanase-like"/>
</dbReference>
<dbReference type="PROSITE" id="PS51762">
    <property type="entry name" value="GH16_2"/>
    <property type="match status" value="1"/>
</dbReference>
<keyword evidence="3" id="KW-1185">Reference proteome</keyword>
<accession>A0ABR1R300</accession>